<evidence type="ECO:0000313" key="3">
    <source>
        <dbReference type="Proteomes" id="UP000318594"/>
    </source>
</evidence>
<reference evidence="2 3" key="1">
    <citation type="submission" date="2019-06" db="EMBL/GenBank/DDBJ databases">
        <title>Complete genome sequence of Cutibacterium acnes subsp. acnes NBRC 107605.</title>
        <authorList>
            <person name="Miura T."/>
            <person name="Furukawa M."/>
            <person name="Shimamura M."/>
            <person name="Ohyama Y."/>
            <person name="Yamazoe A."/>
            <person name="Kawasaki H."/>
        </authorList>
    </citation>
    <scope>NUCLEOTIDE SEQUENCE [LARGE SCALE GENOMIC DNA]</scope>
    <source>
        <strain evidence="2 3">NBRC 107605</strain>
    </source>
</reference>
<keyword evidence="1" id="KW-0812">Transmembrane</keyword>
<sequence length="159" mass="17339">MNSGSPGRSFIFKKSSRTTVVTAVTIAVLVLSGLDDLRVAVVTHRSDSATVWMVVVYVFSVAALLCWKHPLVQELLLLIGLVSSAIAGDIAFSIPLLVVLAFLASQHGLKRHCIPLIIGATVIAAMAAVYTERWVSIFFGGMPCLRNRHRIRLRFPLAR</sequence>
<keyword evidence="1" id="KW-1133">Transmembrane helix</keyword>
<feature type="transmembrane region" description="Helical" evidence="1">
    <location>
        <begin position="116"/>
        <end position="145"/>
    </location>
</feature>
<evidence type="ECO:0000256" key="1">
    <source>
        <dbReference type="SAM" id="Phobius"/>
    </source>
</evidence>
<keyword evidence="1" id="KW-0472">Membrane</keyword>
<organism evidence="2 3">
    <name type="scientific">Cutibacterium acnes subsp. acnes</name>
    <dbReference type="NCBI Taxonomy" id="1734925"/>
    <lineage>
        <taxon>Bacteria</taxon>
        <taxon>Bacillati</taxon>
        <taxon>Actinomycetota</taxon>
        <taxon>Actinomycetes</taxon>
        <taxon>Propionibacteriales</taxon>
        <taxon>Propionibacteriaceae</taxon>
        <taxon>Cutibacterium</taxon>
    </lineage>
</organism>
<evidence type="ECO:0000313" key="2">
    <source>
        <dbReference type="EMBL" id="BBK84295.1"/>
    </source>
</evidence>
<protein>
    <recommendedName>
        <fullName evidence="4">Histidine kinase</fullName>
    </recommendedName>
</protein>
<feature type="transmembrane region" description="Helical" evidence="1">
    <location>
        <begin position="49"/>
        <end position="68"/>
    </location>
</feature>
<evidence type="ECO:0008006" key="4">
    <source>
        <dbReference type="Google" id="ProtNLM"/>
    </source>
</evidence>
<gene>
    <name evidence="2" type="ORF">CacPP4_09100</name>
</gene>
<feature type="transmembrane region" description="Helical" evidence="1">
    <location>
        <begin position="75"/>
        <end position="104"/>
    </location>
</feature>
<keyword evidence="3" id="KW-1185">Reference proteome</keyword>
<dbReference type="EMBL" id="AP019723">
    <property type="protein sequence ID" value="BBK84295.1"/>
    <property type="molecule type" value="Genomic_DNA"/>
</dbReference>
<accession>A0ABM7GYF5</accession>
<proteinExistence type="predicted"/>
<name>A0ABM7GYF5_CUTAC</name>
<dbReference type="Proteomes" id="UP000318594">
    <property type="component" value="Chromosome"/>
</dbReference>